<reference evidence="1" key="2">
    <citation type="submission" date="2020-09" db="EMBL/GenBank/DDBJ databases">
        <authorList>
            <person name="Sun Q."/>
            <person name="Kim S."/>
        </authorList>
    </citation>
    <scope>NUCLEOTIDE SEQUENCE</scope>
    <source>
        <strain evidence="1">KCTC 12368</strain>
    </source>
</reference>
<reference evidence="1" key="1">
    <citation type="journal article" date="2014" name="Int. J. Syst. Evol. Microbiol.">
        <title>Complete genome sequence of Corynebacterium casei LMG S-19264T (=DSM 44701T), isolated from a smear-ripened cheese.</title>
        <authorList>
            <consortium name="US DOE Joint Genome Institute (JGI-PGF)"/>
            <person name="Walter F."/>
            <person name="Albersmeier A."/>
            <person name="Kalinowski J."/>
            <person name="Ruckert C."/>
        </authorList>
    </citation>
    <scope>NUCLEOTIDE SEQUENCE</scope>
    <source>
        <strain evidence="1">KCTC 12368</strain>
    </source>
</reference>
<dbReference type="Proteomes" id="UP000619457">
    <property type="component" value="Unassembled WGS sequence"/>
</dbReference>
<name>A0A918PW57_9BACT</name>
<comment type="caution">
    <text evidence="1">The sequence shown here is derived from an EMBL/GenBank/DDBJ whole genome shotgun (WGS) entry which is preliminary data.</text>
</comment>
<dbReference type="AlphaFoldDB" id="A0A918PW57"/>
<gene>
    <name evidence="1" type="ORF">GCM10007049_16880</name>
</gene>
<proteinExistence type="predicted"/>
<evidence type="ECO:0000313" key="2">
    <source>
        <dbReference type="Proteomes" id="UP000619457"/>
    </source>
</evidence>
<keyword evidence="2" id="KW-1185">Reference proteome</keyword>
<dbReference type="EMBL" id="BMWX01000003">
    <property type="protein sequence ID" value="GGZ25036.1"/>
    <property type="molecule type" value="Genomic_DNA"/>
</dbReference>
<sequence length="295" mass="32087">MKVLHTLFVLAITLSTVFGQESKVRHVILIGCDGLGAYAIPDSDMPNLKKMMKEGSYTMEARSVLPSSSAVNWASMIMGAGPTAHGYTEWGSKTPEIPSATIDKYGLFPSIFGQLRQQQPEASSVAIYSWSGIGPLLEKEAIDQVIDGEGKDDWCAEKAASIFKADQPNLMFVHFDQPDGVGHNIGHDTPEYYEELKNVDRRIGLIYDAVQASGLAEETVIIVSSDHGGIEKGHGGKTTQEVYIPWIIQGAGIKEGHKITDMVMTYDTAVTIAELLGVESHPSWRGRAVESSFAK</sequence>
<dbReference type="PANTHER" id="PTHR10151:SF120">
    <property type="entry name" value="BIS(5'-ADENOSYL)-TRIPHOSPHATASE"/>
    <property type="match status" value="1"/>
</dbReference>
<dbReference type="Gene3D" id="3.40.720.10">
    <property type="entry name" value="Alkaline Phosphatase, subunit A"/>
    <property type="match status" value="1"/>
</dbReference>
<dbReference type="InterPro" id="IPR002591">
    <property type="entry name" value="Phosphodiest/P_Trfase"/>
</dbReference>
<dbReference type="Pfam" id="PF01663">
    <property type="entry name" value="Phosphodiest"/>
    <property type="match status" value="1"/>
</dbReference>
<evidence type="ECO:0000313" key="1">
    <source>
        <dbReference type="EMBL" id="GGZ25036.1"/>
    </source>
</evidence>
<dbReference type="CDD" id="cd00016">
    <property type="entry name" value="ALP_like"/>
    <property type="match status" value="1"/>
</dbReference>
<dbReference type="PANTHER" id="PTHR10151">
    <property type="entry name" value="ECTONUCLEOTIDE PYROPHOSPHATASE/PHOSPHODIESTERASE"/>
    <property type="match status" value="1"/>
</dbReference>
<dbReference type="RefSeq" id="WP_018473438.1">
    <property type="nucleotide sequence ID" value="NZ_BMWX01000003.1"/>
</dbReference>
<accession>A0A918PW57</accession>
<dbReference type="SUPFAM" id="SSF53649">
    <property type="entry name" value="Alkaline phosphatase-like"/>
    <property type="match status" value="1"/>
</dbReference>
<protein>
    <submittedName>
        <fullName evidence="1">Phosphodiesterase</fullName>
    </submittedName>
</protein>
<organism evidence="1 2">
    <name type="scientific">Echinicola pacifica</name>
    <dbReference type="NCBI Taxonomy" id="346377"/>
    <lineage>
        <taxon>Bacteria</taxon>
        <taxon>Pseudomonadati</taxon>
        <taxon>Bacteroidota</taxon>
        <taxon>Cytophagia</taxon>
        <taxon>Cytophagales</taxon>
        <taxon>Cyclobacteriaceae</taxon>
        <taxon>Echinicola</taxon>
    </lineage>
</organism>
<dbReference type="InterPro" id="IPR017850">
    <property type="entry name" value="Alkaline_phosphatase_core_sf"/>
</dbReference>
<dbReference type="GO" id="GO:0016787">
    <property type="term" value="F:hydrolase activity"/>
    <property type="evidence" value="ECO:0007669"/>
    <property type="project" value="UniProtKB-ARBA"/>
</dbReference>